<dbReference type="PROSITE" id="PS50294">
    <property type="entry name" value="WD_REPEATS_REGION"/>
    <property type="match status" value="4"/>
</dbReference>
<organism evidence="4 5">
    <name type="scientific">Clonostachys chloroleuca</name>
    <dbReference type="NCBI Taxonomy" id="1926264"/>
    <lineage>
        <taxon>Eukaryota</taxon>
        <taxon>Fungi</taxon>
        <taxon>Dikarya</taxon>
        <taxon>Ascomycota</taxon>
        <taxon>Pezizomycotina</taxon>
        <taxon>Sordariomycetes</taxon>
        <taxon>Hypocreomycetidae</taxon>
        <taxon>Hypocreales</taxon>
        <taxon>Bionectriaceae</taxon>
        <taxon>Clonostachys</taxon>
    </lineage>
</organism>
<dbReference type="InterPro" id="IPR015943">
    <property type="entry name" value="WD40/YVTN_repeat-like_dom_sf"/>
</dbReference>
<dbReference type="SUPFAM" id="SSF50978">
    <property type="entry name" value="WD40 repeat-like"/>
    <property type="match status" value="2"/>
</dbReference>
<dbReference type="PROSITE" id="PS50082">
    <property type="entry name" value="WD_REPEATS_2"/>
    <property type="match status" value="5"/>
</dbReference>
<dbReference type="PANTHER" id="PTHR19848:SF8">
    <property type="entry name" value="F-BOX AND WD REPEAT DOMAIN CONTAINING 7"/>
    <property type="match status" value="1"/>
</dbReference>
<dbReference type="CDD" id="cd00200">
    <property type="entry name" value="WD40"/>
    <property type="match status" value="1"/>
</dbReference>
<dbReference type="PANTHER" id="PTHR19848">
    <property type="entry name" value="WD40 REPEAT PROTEIN"/>
    <property type="match status" value="1"/>
</dbReference>
<feature type="repeat" description="WD" evidence="3">
    <location>
        <begin position="270"/>
        <end position="311"/>
    </location>
</feature>
<dbReference type="PRINTS" id="PR00320">
    <property type="entry name" value="GPROTEINBRPT"/>
</dbReference>
<dbReference type="Proteomes" id="UP001160390">
    <property type="component" value="Unassembled WGS sequence"/>
</dbReference>
<name>A0AA35QFC4_9HYPO</name>
<evidence type="ECO:0000256" key="1">
    <source>
        <dbReference type="ARBA" id="ARBA00022574"/>
    </source>
</evidence>
<evidence type="ECO:0008006" key="6">
    <source>
        <dbReference type="Google" id="ProtNLM"/>
    </source>
</evidence>
<dbReference type="InterPro" id="IPR020472">
    <property type="entry name" value="WD40_PAC1"/>
</dbReference>
<proteinExistence type="predicted"/>
<keyword evidence="2" id="KW-0677">Repeat</keyword>
<evidence type="ECO:0000313" key="5">
    <source>
        <dbReference type="Proteomes" id="UP001160390"/>
    </source>
</evidence>
<dbReference type="InterPro" id="IPR036322">
    <property type="entry name" value="WD40_repeat_dom_sf"/>
</dbReference>
<dbReference type="InterPro" id="IPR001680">
    <property type="entry name" value="WD40_rpt"/>
</dbReference>
<dbReference type="AlphaFoldDB" id="A0AA35QFC4"/>
<feature type="repeat" description="WD" evidence="3">
    <location>
        <begin position="354"/>
        <end position="395"/>
    </location>
</feature>
<evidence type="ECO:0000256" key="2">
    <source>
        <dbReference type="ARBA" id="ARBA00022737"/>
    </source>
</evidence>
<dbReference type="Gene3D" id="2.130.10.10">
    <property type="entry name" value="YVTN repeat-like/Quinoprotein amine dehydrogenase"/>
    <property type="match status" value="2"/>
</dbReference>
<keyword evidence="5" id="KW-1185">Reference proteome</keyword>
<feature type="repeat" description="WD" evidence="3">
    <location>
        <begin position="312"/>
        <end position="353"/>
    </location>
</feature>
<comment type="caution">
    <text evidence="4">The sequence shown here is derived from an EMBL/GenBank/DDBJ whole genome shotgun (WGS) entry which is preliminary data.</text>
</comment>
<sequence>MKTGARLQHDQDCWLRSKLTFVDGLPTTLLPYHDGSFGIKVADKPEVRIGIGSLRTEAACLSHDAKWLAVAHGRKIRFINITSGQCTWGMQHDYYMPFMVFSHDSKMLAIASALGPITIWDVDTGDRLQAMSYNRNLIVLVRFSHNSALLAIGSSVGTIELWHTDTGKHFLTLEGHSSNINSIAFSHDSTLLASASDDMTIRVWDVDTQVASASSGHSGYTCMIVFSEDFRVIASGSSDGMIRVWDRATGKCLHVLDEHSERITACFYTRNDHSSIVTLVKFSADSNILVSASIDSTTQILGLKSDRYHKTLKGHNGMIRSFTLSNDSSQLVTGSDDNTAKLWDVESGDCIQTFQGHKGEVHAVAMSEDSKSIISACSDGEVRVWDALTSECRQMVLIPKSCTSISFRQRVNKNWDLITNIGIIPFNRPLSRVHVSAQFSGLGISSDYNWITFNGKKLLWLPAEVRPYEHRPYGGALTIMISNSTVAIGRQSRGFTIIGFKLELLGF</sequence>
<gene>
    <name evidence="4" type="ORF">CCHLO57077_00016745</name>
</gene>
<dbReference type="SMART" id="SM00320">
    <property type="entry name" value="WD40"/>
    <property type="match status" value="7"/>
</dbReference>
<protein>
    <recommendedName>
        <fullName evidence="6">Vegetative incompatibility protein HET-E-1</fullName>
    </recommendedName>
</protein>
<accession>A0AA35QFC4</accession>
<dbReference type="InterPro" id="IPR019775">
    <property type="entry name" value="WD40_repeat_CS"/>
</dbReference>
<evidence type="ECO:0000313" key="4">
    <source>
        <dbReference type="EMBL" id="CAI6101041.1"/>
    </source>
</evidence>
<feature type="repeat" description="WD" evidence="3">
    <location>
        <begin position="214"/>
        <end position="255"/>
    </location>
</feature>
<reference evidence="4" key="1">
    <citation type="submission" date="2023-01" db="EMBL/GenBank/DDBJ databases">
        <authorList>
            <person name="Piombo E."/>
        </authorList>
    </citation>
    <scope>NUCLEOTIDE SEQUENCE</scope>
</reference>
<dbReference type="Pfam" id="PF00400">
    <property type="entry name" value="WD40"/>
    <property type="match status" value="5"/>
</dbReference>
<evidence type="ECO:0000256" key="3">
    <source>
        <dbReference type="PROSITE-ProRule" id="PRU00221"/>
    </source>
</evidence>
<feature type="repeat" description="WD" evidence="3">
    <location>
        <begin position="173"/>
        <end position="214"/>
    </location>
</feature>
<dbReference type="EMBL" id="CABFNP030001359">
    <property type="protein sequence ID" value="CAI6101041.1"/>
    <property type="molecule type" value="Genomic_DNA"/>
</dbReference>
<keyword evidence="1 3" id="KW-0853">WD repeat</keyword>
<dbReference type="PROSITE" id="PS00678">
    <property type="entry name" value="WD_REPEATS_1"/>
    <property type="match status" value="2"/>
</dbReference>